<dbReference type="PANTHER" id="PTHR14359">
    <property type="entry name" value="HOMO-OLIGOMERIC FLAVIN CONTAINING CYS DECARBOXYLASE FAMILY"/>
    <property type="match status" value="1"/>
</dbReference>
<dbReference type="GO" id="GO:0004633">
    <property type="term" value="F:phosphopantothenoylcysteine decarboxylase activity"/>
    <property type="evidence" value="ECO:0007669"/>
    <property type="project" value="TreeGrafter"/>
</dbReference>
<protein>
    <submittedName>
        <fullName evidence="2">Flavoprotein</fullName>
    </submittedName>
</protein>
<evidence type="ECO:0000259" key="1">
    <source>
        <dbReference type="Pfam" id="PF02441"/>
    </source>
</evidence>
<dbReference type="PANTHER" id="PTHR14359:SF6">
    <property type="entry name" value="PHOSPHOPANTOTHENOYLCYSTEINE DECARBOXYLASE"/>
    <property type="match status" value="1"/>
</dbReference>
<feature type="domain" description="Flavoprotein" evidence="1">
    <location>
        <begin position="33"/>
        <end position="147"/>
    </location>
</feature>
<dbReference type="InterPro" id="IPR036551">
    <property type="entry name" value="Flavin_trans-like"/>
</dbReference>
<evidence type="ECO:0000313" key="2">
    <source>
        <dbReference type="EMBL" id="GCD32381.1"/>
    </source>
</evidence>
<dbReference type="GO" id="GO:0010181">
    <property type="term" value="F:FMN binding"/>
    <property type="evidence" value="ECO:0007669"/>
    <property type="project" value="TreeGrafter"/>
</dbReference>
<dbReference type="Gene3D" id="3.40.50.1950">
    <property type="entry name" value="Flavin prenyltransferase-like"/>
    <property type="match status" value="1"/>
</dbReference>
<organism evidence="2 3">
    <name type="scientific">Streptomyces chrestomyceticus JCM 4735</name>
    <dbReference type="NCBI Taxonomy" id="1306181"/>
    <lineage>
        <taxon>Bacteria</taxon>
        <taxon>Bacillati</taxon>
        <taxon>Actinomycetota</taxon>
        <taxon>Actinomycetes</taxon>
        <taxon>Kitasatosporales</taxon>
        <taxon>Streptomycetaceae</taxon>
        <taxon>Streptomyces</taxon>
    </lineage>
</organism>
<reference evidence="2 3" key="1">
    <citation type="submission" date="2018-11" db="EMBL/GenBank/DDBJ databases">
        <title>Whole genome sequence of Streptomyces chrestomyceticus NBRC 13444(T).</title>
        <authorList>
            <person name="Komaki H."/>
            <person name="Tamura T."/>
        </authorList>
    </citation>
    <scope>NUCLEOTIDE SEQUENCE [LARGE SCALE GENOMIC DNA]</scope>
    <source>
        <strain evidence="2 3">NBRC 13444</strain>
    </source>
</reference>
<name>A0A7U9KND6_9ACTN</name>
<accession>A0A7U9KND6</accession>
<dbReference type="Pfam" id="PF02441">
    <property type="entry name" value="Flavoprotein"/>
    <property type="match status" value="1"/>
</dbReference>
<dbReference type="OrthoDB" id="161343at2"/>
<gene>
    <name evidence="2" type="ORF">OEIGOIKO_00093</name>
</gene>
<dbReference type="GO" id="GO:0015937">
    <property type="term" value="P:coenzyme A biosynthetic process"/>
    <property type="evidence" value="ECO:0007669"/>
    <property type="project" value="TreeGrafter"/>
</dbReference>
<dbReference type="AlphaFoldDB" id="A0A7U9KND6"/>
<dbReference type="EMBL" id="BHZC01000001">
    <property type="protein sequence ID" value="GCD32381.1"/>
    <property type="molecule type" value="Genomic_DNA"/>
</dbReference>
<dbReference type="Proteomes" id="UP000287830">
    <property type="component" value="Unassembled WGS sequence"/>
</dbReference>
<dbReference type="GO" id="GO:0071513">
    <property type="term" value="C:phosphopantothenoylcysteine decarboxylase complex"/>
    <property type="evidence" value="ECO:0007669"/>
    <property type="project" value="TreeGrafter"/>
</dbReference>
<evidence type="ECO:0000313" key="3">
    <source>
        <dbReference type="Proteomes" id="UP000287830"/>
    </source>
</evidence>
<dbReference type="InterPro" id="IPR003382">
    <property type="entry name" value="Flavoprotein"/>
</dbReference>
<comment type="caution">
    <text evidence="2">The sequence shown here is derived from an EMBL/GenBank/DDBJ whole genome shotgun (WGS) entry which is preliminary data.</text>
</comment>
<sequence length="187" mass="20265">MWTGRVNRRTLYLVACAAPPVRHVSVGICAAQAAGWDVCLILTPAAYRWAVEDAEGEIEKLRELTGHPVRHSFELPSQPDELPAPDAILVAPATFNTLNKWAAGTADTLALGLITEAIGLGKPIVALPGFNTAQARHPAFERNIETLREAGVNVLLGEGKYVPRPPRQGWPHEFPWQIALDALPTGE</sequence>
<dbReference type="SUPFAM" id="SSF52507">
    <property type="entry name" value="Homo-oligomeric flavin-containing Cys decarboxylases, HFCD"/>
    <property type="match status" value="1"/>
</dbReference>
<proteinExistence type="predicted"/>